<dbReference type="EMBL" id="UINC01222566">
    <property type="protein sequence ID" value="SVE51405.1"/>
    <property type="molecule type" value="Genomic_DNA"/>
</dbReference>
<name>A0A383E4W6_9ZZZZ</name>
<reference evidence="1" key="1">
    <citation type="submission" date="2018-05" db="EMBL/GenBank/DDBJ databases">
        <authorList>
            <person name="Lanie J.A."/>
            <person name="Ng W.-L."/>
            <person name="Kazmierczak K.M."/>
            <person name="Andrzejewski T.M."/>
            <person name="Davidsen T.M."/>
            <person name="Wayne K.J."/>
            <person name="Tettelin H."/>
            <person name="Glass J.I."/>
            <person name="Rusch D."/>
            <person name="Podicherti R."/>
            <person name="Tsui H.-C.T."/>
            <person name="Winkler M.E."/>
        </authorList>
    </citation>
    <scope>NUCLEOTIDE SEQUENCE</scope>
</reference>
<feature type="non-terminal residue" evidence="1">
    <location>
        <position position="52"/>
    </location>
</feature>
<gene>
    <name evidence="1" type="ORF">METZ01_LOCUS504259</name>
</gene>
<evidence type="ECO:0000313" key="1">
    <source>
        <dbReference type="EMBL" id="SVE51405.1"/>
    </source>
</evidence>
<proteinExistence type="predicted"/>
<protein>
    <submittedName>
        <fullName evidence="1">Uncharacterized protein</fullName>
    </submittedName>
</protein>
<dbReference type="AlphaFoldDB" id="A0A383E4W6"/>
<accession>A0A383E4W6</accession>
<sequence>MQGKINTLNYFNDGICLSYICIREKKDIINQTTNIFSKINLKKTDLAIPIQK</sequence>
<organism evidence="1">
    <name type="scientific">marine metagenome</name>
    <dbReference type="NCBI Taxonomy" id="408172"/>
    <lineage>
        <taxon>unclassified sequences</taxon>
        <taxon>metagenomes</taxon>
        <taxon>ecological metagenomes</taxon>
    </lineage>
</organism>